<keyword evidence="2" id="KW-1185">Reference proteome</keyword>
<reference evidence="1" key="1">
    <citation type="journal article" date="2020" name="Stud. Mycol.">
        <title>101 Dothideomycetes genomes: a test case for predicting lifestyles and emergence of pathogens.</title>
        <authorList>
            <person name="Haridas S."/>
            <person name="Albert R."/>
            <person name="Binder M."/>
            <person name="Bloem J."/>
            <person name="Labutti K."/>
            <person name="Salamov A."/>
            <person name="Andreopoulos B."/>
            <person name="Baker S."/>
            <person name="Barry K."/>
            <person name="Bills G."/>
            <person name="Bluhm B."/>
            <person name="Cannon C."/>
            <person name="Castanera R."/>
            <person name="Culley D."/>
            <person name="Daum C."/>
            <person name="Ezra D."/>
            <person name="Gonzalez J."/>
            <person name="Henrissat B."/>
            <person name="Kuo A."/>
            <person name="Liang C."/>
            <person name="Lipzen A."/>
            <person name="Lutzoni F."/>
            <person name="Magnuson J."/>
            <person name="Mondo S."/>
            <person name="Nolan M."/>
            <person name="Ohm R."/>
            <person name="Pangilinan J."/>
            <person name="Park H.-J."/>
            <person name="Ramirez L."/>
            <person name="Alfaro M."/>
            <person name="Sun H."/>
            <person name="Tritt A."/>
            <person name="Yoshinaga Y."/>
            <person name="Zwiers L.-H."/>
            <person name="Turgeon B."/>
            <person name="Goodwin S."/>
            <person name="Spatafora J."/>
            <person name="Crous P."/>
            <person name="Grigoriev I."/>
        </authorList>
    </citation>
    <scope>NUCLEOTIDE SEQUENCE</scope>
    <source>
        <strain evidence="1">CBS 262.69</strain>
    </source>
</reference>
<sequence>MRFTLLALPALALAAYAPSPAASSADTGTTTLTSTRTVVRVTTEVHTGTPPPVVPASTWPASYGTALPSHFAGNGTRVAPIATGTGVPKAPSPAVYTPGTNGGAAVRVGAWGVGIAALMAGVVLV</sequence>
<evidence type="ECO:0000313" key="1">
    <source>
        <dbReference type="EMBL" id="KAF2396978.1"/>
    </source>
</evidence>
<dbReference type="EMBL" id="ML996705">
    <property type="protein sequence ID" value="KAF2396978.1"/>
    <property type="molecule type" value="Genomic_DNA"/>
</dbReference>
<dbReference type="AlphaFoldDB" id="A0A6G1HLN3"/>
<accession>A0A6G1HLN3</accession>
<gene>
    <name evidence="1" type="ORF">EJ06DRAFT_559590</name>
</gene>
<protein>
    <submittedName>
        <fullName evidence="1">Uncharacterized protein</fullName>
    </submittedName>
</protein>
<dbReference type="Proteomes" id="UP000799640">
    <property type="component" value="Unassembled WGS sequence"/>
</dbReference>
<proteinExistence type="predicted"/>
<organism evidence="1 2">
    <name type="scientific">Trichodelitschia bisporula</name>
    <dbReference type="NCBI Taxonomy" id="703511"/>
    <lineage>
        <taxon>Eukaryota</taxon>
        <taxon>Fungi</taxon>
        <taxon>Dikarya</taxon>
        <taxon>Ascomycota</taxon>
        <taxon>Pezizomycotina</taxon>
        <taxon>Dothideomycetes</taxon>
        <taxon>Dothideomycetes incertae sedis</taxon>
        <taxon>Phaeotrichales</taxon>
        <taxon>Phaeotrichaceae</taxon>
        <taxon>Trichodelitschia</taxon>
    </lineage>
</organism>
<name>A0A6G1HLN3_9PEZI</name>
<evidence type="ECO:0000313" key="2">
    <source>
        <dbReference type="Proteomes" id="UP000799640"/>
    </source>
</evidence>